<feature type="region of interest" description="Disordered" evidence="7">
    <location>
        <begin position="141"/>
        <end position="201"/>
    </location>
</feature>
<evidence type="ECO:0000313" key="11">
    <source>
        <dbReference type="Proteomes" id="UP000091857"/>
    </source>
</evidence>
<dbReference type="FunFam" id="1.10.10.60:FF:000231">
    <property type="entry name" value="Myb transcription factor"/>
    <property type="match status" value="1"/>
</dbReference>
<dbReference type="GO" id="GO:0006950">
    <property type="term" value="P:response to stress"/>
    <property type="evidence" value="ECO:0007669"/>
    <property type="project" value="UniProtKB-ARBA"/>
</dbReference>
<evidence type="ECO:0000256" key="6">
    <source>
        <dbReference type="ARBA" id="ARBA00023242"/>
    </source>
</evidence>
<dbReference type="STRING" id="3983.A0A2C9W940"/>
<feature type="domain" description="HTH myb-type" evidence="9">
    <location>
        <begin position="9"/>
        <end position="61"/>
    </location>
</feature>
<keyword evidence="11" id="KW-1185">Reference proteome</keyword>
<dbReference type="PANTHER" id="PTHR47999">
    <property type="entry name" value="TRANSCRIPTION FACTOR MYB8-RELATED-RELATED"/>
    <property type="match status" value="1"/>
</dbReference>
<keyword evidence="4" id="KW-0238">DNA-binding</keyword>
<keyword evidence="5" id="KW-0804">Transcription</keyword>
<reference evidence="11" key="1">
    <citation type="journal article" date="2016" name="Nat. Biotechnol.">
        <title>Sequencing wild and cultivated cassava and related species reveals extensive interspecific hybridization and genetic diversity.</title>
        <authorList>
            <person name="Bredeson J.V."/>
            <person name="Lyons J.B."/>
            <person name="Prochnik S.E."/>
            <person name="Wu G.A."/>
            <person name="Ha C.M."/>
            <person name="Edsinger-Gonzales E."/>
            <person name="Grimwood J."/>
            <person name="Schmutz J."/>
            <person name="Rabbi I.Y."/>
            <person name="Egesi C."/>
            <person name="Nauluvula P."/>
            <person name="Lebot V."/>
            <person name="Ndunguru J."/>
            <person name="Mkamilo G."/>
            <person name="Bart R.S."/>
            <person name="Setter T.L."/>
            <person name="Gleadow R.M."/>
            <person name="Kulakow P."/>
            <person name="Ferguson M.E."/>
            <person name="Rounsley S."/>
            <person name="Rokhsar D.S."/>
        </authorList>
    </citation>
    <scope>NUCLEOTIDE SEQUENCE [LARGE SCALE GENOMIC DNA]</scope>
    <source>
        <strain evidence="11">cv. AM560-2</strain>
    </source>
</reference>
<dbReference type="GO" id="GO:0006355">
    <property type="term" value="P:regulation of DNA-templated transcription"/>
    <property type="evidence" value="ECO:0000318"/>
    <property type="project" value="GO_Central"/>
</dbReference>
<comment type="subcellular location">
    <subcellularLocation>
        <location evidence="1">Nucleus</location>
    </subcellularLocation>
</comment>
<dbReference type="Pfam" id="PF00249">
    <property type="entry name" value="Myb_DNA-binding"/>
    <property type="match status" value="2"/>
</dbReference>
<evidence type="ECO:0000256" key="7">
    <source>
        <dbReference type="SAM" id="MobiDB-lite"/>
    </source>
</evidence>
<evidence type="ECO:0000259" key="9">
    <source>
        <dbReference type="PROSITE" id="PS51294"/>
    </source>
</evidence>
<organism evidence="10 11">
    <name type="scientific">Manihot esculenta</name>
    <name type="common">Cassava</name>
    <name type="synonym">Jatropha manihot</name>
    <dbReference type="NCBI Taxonomy" id="3983"/>
    <lineage>
        <taxon>Eukaryota</taxon>
        <taxon>Viridiplantae</taxon>
        <taxon>Streptophyta</taxon>
        <taxon>Embryophyta</taxon>
        <taxon>Tracheophyta</taxon>
        <taxon>Spermatophyta</taxon>
        <taxon>Magnoliopsida</taxon>
        <taxon>eudicotyledons</taxon>
        <taxon>Gunneridae</taxon>
        <taxon>Pentapetalae</taxon>
        <taxon>rosids</taxon>
        <taxon>fabids</taxon>
        <taxon>Malpighiales</taxon>
        <taxon>Euphorbiaceae</taxon>
        <taxon>Crotonoideae</taxon>
        <taxon>Manihoteae</taxon>
        <taxon>Manihot</taxon>
    </lineage>
</organism>
<keyword evidence="2" id="KW-0677">Repeat</keyword>
<proteinExistence type="predicted"/>
<dbReference type="FunFam" id="1.10.10.60:FF:000121">
    <property type="entry name" value="Myb transcription factor"/>
    <property type="match status" value="1"/>
</dbReference>
<feature type="compositionally biased region" description="Basic residues" evidence="7">
    <location>
        <begin position="142"/>
        <end position="155"/>
    </location>
</feature>
<dbReference type="OMA" id="GSCTHSN"/>
<evidence type="ECO:0000256" key="3">
    <source>
        <dbReference type="ARBA" id="ARBA00023015"/>
    </source>
</evidence>
<sequence>MGRAPCCEKVGLKKGRWTAEEDEILTKYILANGEGSWRSLPKNAGLLRCGKSCRLRWINYLRADLKRGNITKEEEETIVKLHTALGNRWSLIAAHLPGRTDNEIKNYWNSHLSRKIYSFSKHGSLPTAGTTTVSINIAKIAGPRKSRSATRKRHKENTSISVSTTPKTETLTEAVVPEGSEPPPSSNDNSTGSFDHGSQIMGLVPESSTSELKGSSSCIDNGEKLNAVAESESWGPYEWLDSEINRLKYVLECEPVNPSGDFDTIDDKEREEKKVDELGRGDGEVMGPETVAAANESCSSNGWSPNAEGGELYNSGSSISFDEDWYDLSFDWDSTGSIDDSAIIKELWDEGDKFMSWLRG</sequence>
<evidence type="ECO:0000256" key="4">
    <source>
        <dbReference type="ARBA" id="ARBA00023125"/>
    </source>
</evidence>
<dbReference type="GO" id="GO:0046148">
    <property type="term" value="P:pigment biosynthetic process"/>
    <property type="evidence" value="ECO:0007669"/>
    <property type="project" value="UniProtKB-ARBA"/>
</dbReference>
<accession>A0A2C9W940</accession>
<dbReference type="SMR" id="A0A2C9W940"/>
<dbReference type="OrthoDB" id="2143914at2759"/>
<dbReference type="Gene3D" id="1.10.10.60">
    <property type="entry name" value="Homeodomain-like"/>
    <property type="match status" value="2"/>
</dbReference>
<evidence type="ECO:0000256" key="5">
    <source>
        <dbReference type="ARBA" id="ARBA00023163"/>
    </source>
</evidence>
<dbReference type="PANTHER" id="PTHR47999:SF91">
    <property type="entry name" value="TRANSCRIPTION FACTOR MYB111"/>
    <property type="match status" value="1"/>
</dbReference>
<dbReference type="InterPro" id="IPR001005">
    <property type="entry name" value="SANT/Myb"/>
</dbReference>
<dbReference type="PROSITE" id="PS50090">
    <property type="entry name" value="MYB_LIKE"/>
    <property type="match status" value="2"/>
</dbReference>
<keyword evidence="3" id="KW-0805">Transcription regulation</keyword>
<dbReference type="PROSITE" id="PS51294">
    <property type="entry name" value="HTH_MYB"/>
    <property type="match status" value="2"/>
</dbReference>
<dbReference type="Proteomes" id="UP000091857">
    <property type="component" value="Chromosome 3"/>
</dbReference>
<keyword evidence="6" id="KW-0539">Nucleus</keyword>
<evidence type="ECO:0000259" key="8">
    <source>
        <dbReference type="PROSITE" id="PS50090"/>
    </source>
</evidence>
<evidence type="ECO:0000313" key="10">
    <source>
        <dbReference type="EMBL" id="OAY56090.1"/>
    </source>
</evidence>
<dbReference type="Gramene" id="Manes.03G201700.1.v8.1">
    <property type="protein sequence ID" value="Manes.03G201700.1.v8.1.CDS"/>
    <property type="gene ID" value="Manes.03G201700.v8.1"/>
</dbReference>
<name>A0A2C9W940_MANES</name>
<dbReference type="SMART" id="SM00717">
    <property type="entry name" value="SANT"/>
    <property type="match status" value="2"/>
</dbReference>
<dbReference type="SUPFAM" id="SSF46689">
    <property type="entry name" value="Homeodomain-like"/>
    <property type="match status" value="1"/>
</dbReference>
<feature type="compositionally biased region" description="Polar residues" evidence="7">
    <location>
        <begin position="158"/>
        <end position="171"/>
    </location>
</feature>
<dbReference type="InterPro" id="IPR017930">
    <property type="entry name" value="Myb_dom"/>
</dbReference>
<dbReference type="GO" id="GO:0000987">
    <property type="term" value="F:cis-regulatory region sequence-specific DNA binding"/>
    <property type="evidence" value="ECO:0000318"/>
    <property type="project" value="GO_Central"/>
</dbReference>
<dbReference type="EMBL" id="CM004389">
    <property type="protein sequence ID" value="OAY56090.1"/>
    <property type="molecule type" value="Genomic_DNA"/>
</dbReference>
<feature type="domain" description="Myb-like" evidence="8">
    <location>
        <begin position="9"/>
        <end position="61"/>
    </location>
</feature>
<dbReference type="InterPro" id="IPR015495">
    <property type="entry name" value="Myb_TF_plants"/>
</dbReference>
<dbReference type="InterPro" id="IPR009057">
    <property type="entry name" value="Homeodomain-like_sf"/>
</dbReference>
<feature type="domain" description="Myb-like" evidence="8">
    <location>
        <begin position="62"/>
        <end position="112"/>
    </location>
</feature>
<evidence type="ECO:0000256" key="1">
    <source>
        <dbReference type="ARBA" id="ARBA00004123"/>
    </source>
</evidence>
<feature type="domain" description="HTH myb-type" evidence="9">
    <location>
        <begin position="62"/>
        <end position="116"/>
    </location>
</feature>
<comment type="caution">
    <text evidence="10">The sequence shown here is derived from an EMBL/GenBank/DDBJ whole genome shotgun (WGS) entry which is preliminary data.</text>
</comment>
<gene>
    <name evidence="10" type="ORF">MANES_03G201700v8</name>
</gene>
<dbReference type="GO" id="GO:0045893">
    <property type="term" value="P:positive regulation of DNA-templated transcription"/>
    <property type="evidence" value="ECO:0007669"/>
    <property type="project" value="UniProtKB-ARBA"/>
</dbReference>
<dbReference type="AlphaFoldDB" id="A0A2C9W940"/>
<dbReference type="GO" id="GO:0005634">
    <property type="term" value="C:nucleus"/>
    <property type="evidence" value="ECO:0000318"/>
    <property type="project" value="GO_Central"/>
</dbReference>
<protein>
    <submittedName>
        <fullName evidence="10">Uncharacterized protein</fullName>
    </submittedName>
</protein>
<dbReference type="CDD" id="cd00167">
    <property type="entry name" value="SANT"/>
    <property type="match status" value="2"/>
</dbReference>
<evidence type="ECO:0000256" key="2">
    <source>
        <dbReference type="ARBA" id="ARBA00022737"/>
    </source>
</evidence>